<name>W4LGV8_ENTF1</name>
<keyword evidence="1" id="KW-0472">Membrane</keyword>
<evidence type="ECO:0000313" key="3">
    <source>
        <dbReference type="EMBL" id="ETW96945.1"/>
    </source>
</evidence>
<sequence>MSRWRFVMWSLVIFAMALPTAAWSCAVCWGSDEALSRGLNASVFFMMSMPFIVGGSILGVFYVAHQRARGQKWPYVSLQQVQTWFRKEDQA</sequence>
<protein>
    <submittedName>
        <fullName evidence="3">Uncharacterized protein</fullName>
    </submittedName>
</protein>
<keyword evidence="1" id="KW-0812">Transmembrane</keyword>
<dbReference type="EMBL" id="AZHW01000724">
    <property type="protein sequence ID" value="ETW96945.1"/>
    <property type="molecule type" value="Genomic_DNA"/>
</dbReference>
<reference evidence="3 4" key="1">
    <citation type="journal article" date="2014" name="Nature">
        <title>An environmental bacterial taxon with a large and distinct metabolic repertoire.</title>
        <authorList>
            <person name="Wilson M.C."/>
            <person name="Mori T."/>
            <person name="Ruckert C."/>
            <person name="Uria A.R."/>
            <person name="Helf M.J."/>
            <person name="Takada K."/>
            <person name="Gernert C."/>
            <person name="Steffens U.A."/>
            <person name="Heycke N."/>
            <person name="Schmitt S."/>
            <person name="Rinke C."/>
            <person name="Helfrich E.J."/>
            <person name="Brachmann A.O."/>
            <person name="Gurgui C."/>
            <person name="Wakimoto T."/>
            <person name="Kracht M."/>
            <person name="Crusemann M."/>
            <person name="Hentschel U."/>
            <person name="Abe I."/>
            <person name="Matsunaga S."/>
            <person name="Kalinowski J."/>
            <person name="Takeyama H."/>
            <person name="Piel J."/>
        </authorList>
    </citation>
    <scope>NUCLEOTIDE SEQUENCE [LARGE SCALE GENOMIC DNA]</scope>
    <source>
        <strain evidence="4">TSY1</strain>
    </source>
</reference>
<evidence type="ECO:0000256" key="2">
    <source>
        <dbReference type="SAM" id="SignalP"/>
    </source>
</evidence>
<dbReference type="HOGENOM" id="CLU_2421474_0_0_7"/>
<dbReference type="Proteomes" id="UP000019141">
    <property type="component" value="Unassembled WGS sequence"/>
</dbReference>
<evidence type="ECO:0000256" key="1">
    <source>
        <dbReference type="SAM" id="Phobius"/>
    </source>
</evidence>
<accession>W4LGV8</accession>
<proteinExistence type="predicted"/>
<keyword evidence="1" id="KW-1133">Transmembrane helix</keyword>
<dbReference type="AlphaFoldDB" id="W4LGV8"/>
<comment type="caution">
    <text evidence="3">The sequence shown here is derived from an EMBL/GenBank/DDBJ whole genome shotgun (WGS) entry which is preliminary data.</text>
</comment>
<keyword evidence="2" id="KW-0732">Signal</keyword>
<feature type="transmembrane region" description="Helical" evidence="1">
    <location>
        <begin position="43"/>
        <end position="64"/>
    </location>
</feature>
<evidence type="ECO:0000313" key="4">
    <source>
        <dbReference type="Proteomes" id="UP000019141"/>
    </source>
</evidence>
<gene>
    <name evidence="3" type="ORF">ETSY1_24610</name>
</gene>
<feature type="chain" id="PRO_5004845785" evidence="2">
    <location>
        <begin position="25"/>
        <end position="91"/>
    </location>
</feature>
<organism evidence="3 4">
    <name type="scientific">Entotheonella factor</name>
    <dbReference type="NCBI Taxonomy" id="1429438"/>
    <lineage>
        <taxon>Bacteria</taxon>
        <taxon>Pseudomonadati</taxon>
        <taxon>Nitrospinota/Tectimicrobiota group</taxon>
        <taxon>Candidatus Tectimicrobiota</taxon>
        <taxon>Candidatus Entotheonellia</taxon>
        <taxon>Candidatus Entotheonellales</taxon>
        <taxon>Candidatus Entotheonellaceae</taxon>
        <taxon>Candidatus Entotheonella</taxon>
    </lineage>
</organism>
<feature type="signal peptide" evidence="2">
    <location>
        <begin position="1"/>
        <end position="24"/>
    </location>
</feature>
<keyword evidence="4" id="KW-1185">Reference proteome</keyword>